<proteinExistence type="predicted"/>
<reference evidence="1 2" key="1">
    <citation type="journal article" date="2012" name="Environ. Microbiol.">
        <title>The genome of the ammonia-oxidizing Candidatus Nitrososphaera gargensis: insights into metabolic versatility and environmental adaptations.</title>
        <authorList>
            <person name="Spang A."/>
            <person name="Poehlein A."/>
            <person name="Offre P."/>
            <person name="Zumbragel S."/>
            <person name="Haider S."/>
            <person name="Rychlik N."/>
            <person name="Nowka B."/>
            <person name="Schmeisser C."/>
            <person name="Lebedeva E.V."/>
            <person name="Rattei T."/>
            <person name="Bohm C."/>
            <person name="Schmid M."/>
            <person name="Galushko A."/>
            <person name="Hatzenpichler R."/>
            <person name="Weinmaier T."/>
            <person name="Daniel R."/>
            <person name="Schleper C."/>
            <person name="Spieck E."/>
            <person name="Streit W."/>
            <person name="Wagner M."/>
        </authorList>
    </citation>
    <scope>NUCLEOTIDE SEQUENCE [LARGE SCALE GENOMIC DNA]</scope>
    <source>
        <strain evidence="2">Ga9.2</strain>
    </source>
</reference>
<accession>K0IDA4</accession>
<dbReference type="HOGENOM" id="CLU_2712971_0_0_2"/>
<evidence type="ECO:0008006" key="3">
    <source>
        <dbReference type="Google" id="ProtNLM"/>
    </source>
</evidence>
<evidence type="ECO:0000313" key="1">
    <source>
        <dbReference type="EMBL" id="AFU59376.1"/>
    </source>
</evidence>
<evidence type="ECO:0000313" key="2">
    <source>
        <dbReference type="Proteomes" id="UP000008037"/>
    </source>
</evidence>
<dbReference type="OrthoDB" id="8488at2157"/>
<gene>
    <name evidence="1" type="ordered locus">Ngar_c24520</name>
</gene>
<protein>
    <recommendedName>
        <fullName evidence="3">DUF504 domain-containing protein</fullName>
    </recommendedName>
</protein>
<dbReference type="RefSeq" id="WP_015019911.1">
    <property type="nucleotide sequence ID" value="NC_018719.1"/>
</dbReference>
<dbReference type="BioCyc" id="CNIT1237085:G1324-2450-MONOMER"/>
<dbReference type="Proteomes" id="UP000008037">
    <property type="component" value="Chromosome"/>
</dbReference>
<dbReference type="AlphaFoldDB" id="K0IDA4"/>
<organism evidence="1 2">
    <name type="scientific">Nitrososphaera gargensis (strain Ga9.2)</name>
    <dbReference type="NCBI Taxonomy" id="1237085"/>
    <lineage>
        <taxon>Archaea</taxon>
        <taxon>Nitrososphaerota</taxon>
        <taxon>Nitrososphaeria</taxon>
        <taxon>Nitrososphaerales</taxon>
        <taxon>Nitrososphaeraceae</taxon>
        <taxon>Nitrososphaera</taxon>
    </lineage>
</organism>
<dbReference type="GeneID" id="13794469"/>
<dbReference type="KEGG" id="nga:Ngar_c24520"/>
<sequence>MARKGRLEEIFSKALYADDAALYSVSYRDFENIVEVSLPEFVSLSENLQVIPQNRIVLVKKGNQILYRKHGY</sequence>
<name>K0IDA4_NITGG</name>
<dbReference type="InParanoid" id="K0IDA4"/>
<keyword evidence="2" id="KW-1185">Reference proteome</keyword>
<dbReference type="EMBL" id="CP002408">
    <property type="protein sequence ID" value="AFU59376.1"/>
    <property type="molecule type" value="Genomic_DNA"/>
</dbReference>